<dbReference type="GO" id="GO:0043171">
    <property type="term" value="P:peptide catabolic process"/>
    <property type="evidence" value="ECO:0007669"/>
    <property type="project" value="TreeGrafter"/>
</dbReference>
<dbReference type="GO" id="GO:0070006">
    <property type="term" value="F:metalloaminopeptidase activity"/>
    <property type="evidence" value="ECO:0007669"/>
    <property type="project" value="TreeGrafter"/>
</dbReference>
<dbReference type="SUPFAM" id="SSF55486">
    <property type="entry name" value="Metalloproteases ('zincins'), catalytic domain"/>
    <property type="match status" value="1"/>
</dbReference>
<feature type="domain" description="Peptidase M1 membrane alanine aminopeptidase" evidence="1">
    <location>
        <begin position="141"/>
        <end position="236"/>
    </location>
</feature>
<dbReference type="RefSeq" id="WP_175507527.1">
    <property type="nucleotide sequence ID" value="NZ_FOLB01000002.1"/>
</dbReference>
<dbReference type="STRING" id="574651.SAMN04487968_10271"/>
<dbReference type="PANTHER" id="PTHR11533">
    <property type="entry name" value="PROTEASE M1 ZINC METALLOPROTEASE"/>
    <property type="match status" value="1"/>
</dbReference>
<reference evidence="2 3" key="1">
    <citation type="submission" date="2016-10" db="EMBL/GenBank/DDBJ databases">
        <authorList>
            <person name="de Groot N.N."/>
        </authorList>
    </citation>
    <scope>NUCLEOTIDE SEQUENCE [LARGE SCALE GENOMIC DNA]</scope>
    <source>
        <strain evidence="2 3">CGMCC 1.7056</strain>
    </source>
</reference>
<sequence>MRTIEVELAEEHAHVQVEVDGERRERRVAYRADGPWGLTRWVDPADGSAYVVFSGALGGAADLLGETSGPADLTPTTVTVRVLGETANPPICVVPPPGSLLAGHHLGFAAGPWRRAARDGVAIYRRRSSYAGLSTPLAETGAALGWMLDFFGGDAPWGSEYVQVLVPDAPWLAVEHPGCVLLSERLLTADPARRVAVLAHEAAHQWIGNLVAPASWPDLGVIEGLAELLGQLACRDLLGGAADDYLGHRRRPAPLALVPGVELRTRADTAGLAEVAGPTQHAELFRSLRDSVGAAAFRDAIRDLVRDRGGLASSAAHVWGAFGAEPREPLQVRLPVVAGRDGASWTHELRGLGHTDPASAVVRTRRAFREAVPAGRKRVEQALAALSDQSLPAAVAAGLATELVGRGGPPEVDWHDPM</sequence>
<evidence type="ECO:0000313" key="2">
    <source>
        <dbReference type="EMBL" id="SFB86268.1"/>
    </source>
</evidence>
<dbReference type="GO" id="GO:0005615">
    <property type="term" value="C:extracellular space"/>
    <property type="evidence" value="ECO:0007669"/>
    <property type="project" value="TreeGrafter"/>
</dbReference>
<evidence type="ECO:0000259" key="1">
    <source>
        <dbReference type="Pfam" id="PF01433"/>
    </source>
</evidence>
<dbReference type="Gene3D" id="1.10.390.10">
    <property type="entry name" value="Neutral Protease Domain 2"/>
    <property type="match status" value="1"/>
</dbReference>
<gene>
    <name evidence="2" type="ORF">SAMN04487968_10271</name>
</gene>
<dbReference type="Pfam" id="PF01433">
    <property type="entry name" value="Peptidase_M1"/>
    <property type="match status" value="1"/>
</dbReference>
<dbReference type="EMBL" id="FOLB01000002">
    <property type="protein sequence ID" value="SFB86268.1"/>
    <property type="molecule type" value="Genomic_DNA"/>
</dbReference>
<proteinExistence type="predicted"/>
<dbReference type="GO" id="GO:0016020">
    <property type="term" value="C:membrane"/>
    <property type="evidence" value="ECO:0007669"/>
    <property type="project" value="TreeGrafter"/>
</dbReference>
<keyword evidence="3" id="KW-1185">Reference proteome</keyword>
<dbReference type="GO" id="GO:0005737">
    <property type="term" value="C:cytoplasm"/>
    <property type="evidence" value="ECO:0007669"/>
    <property type="project" value="TreeGrafter"/>
</dbReference>
<dbReference type="GO" id="GO:0008270">
    <property type="term" value="F:zinc ion binding"/>
    <property type="evidence" value="ECO:0007669"/>
    <property type="project" value="InterPro"/>
</dbReference>
<name>A0A1I1ELB7_9ACTN</name>
<dbReference type="GO" id="GO:0042277">
    <property type="term" value="F:peptide binding"/>
    <property type="evidence" value="ECO:0007669"/>
    <property type="project" value="TreeGrafter"/>
</dbReference>
<accession>A0A1I1ELB7</accession>
<dbReference type="PANTHER" id="PTHR11533:SF174">
    <property type="entry name" value="PUROMYCIN-SENSITIVE AMINOPEPTIDASE-RELATED"/>
    <property type="match status" value="1"/>
</dbReference>
<organism evidence="2 3">
    <name type="scientific">Nocardioides terrae</name>
    <dbReference type="NCBI Taxonomy" id="574651"/>
    <lineage>
        <taxon>Bacteria</taxon>
        <taxon>Bacillati</taxon>
        <taxon>Actinomycetota</taxon>
        <taxon>Actinomycetes</taxon>
        <taxon>Propionibacteriales</taxon>
        <taxon>Nocardioidaceae</taxon>
        <taxon>Nocardioides</taxon>
    </lineage>
</organism>
<evidence type="ECO:0000313" key="3">
    <source>
        <dbReference type="Proteomes" id="UP000198832"/>
    </source>
</evidence>
<protein>
    <submittedName>
        <fullName evidence="2">Peptidase family M1</fullName>
    </submittedName>
</protein>
<dbReference type="InterPro" id="IPR050344">
    <property type="entry name" value="Peptidase_M1_aminopeptidases"/>
</dbReference>
<dbReference type="AlphaFoldDB" id="A0A1I1ELB7"/>
<dbReference type="InterPro" id="IPR014782">
    <property type="entry name" value="Peptidase_M1_dom"/>
</dbReference>
<dbReference type="Proteomes" id="UP000198832">
    <property type="component" value="Unassembled WGS sequence"/>
</dbReference>
<dbReference type="InterPro" id="IPR027268">
    <property type="entry name" value="Peptidase_M4/M1_CTD_sf"/>
</dbReference>